<gene>
    <name evidence="1" type="ORF">SRAS04492_LOCUS3932</name>
</gene>
<reference evidence="1" key="1">
    <citation type="submission" date="2021-01" db="EMBL/GenBank/DDBJ databases">
        <authorList>
            <person name="Corre E."/>
            <person name="Pelletier E."/>
            <person name="Niang G."/>
            <person name="Scheremetjew M."/>
            <person name="Finn R."/>
            <person name="Kale V."/>
            <person name="Holt S."/>
            <person name="Cochrane G."/>
            <person name="Meng A."/>
            <person name="Brown T."/>
            <person name="Cohen L."/>
        </authorList>
    </citation>
    <scope>NUCLEOTIDE SEQUENCE</scope>
    <source>
        <strain evidence="1">Ras09</strain>
    </source>
</reference>
<evidence type="ECO:0000313" key="1">
    <source>
        <dbReference type="EMBL" id="CAE0232134.1"/>
    </source>
</evidence>
<dbReference type="EMBL" id="HBIA01007688">
    <property type="protein sequence ID" value="CAE0232134.1"/>
    <property type="molecule type" value="Transcribed_RNA"/>
</dbReference>
<name>A0A7S3CMQ5_9SPIT</name>
<dbReference type="AlphaFoldDB" id="A0A7S3CMQ5"/>
<sequence>MCMACLPDEAHKQALFEDYVSQGGICKSQNQFNYSSAFFYNRGDLEQSMKFADLFFANVKDVFENRHRDYAQIFFQNLSPIFLGQPSHLERFKQIHEEVVKAGKGQTHFIKLLQDEIDELTLIIQVQSQ</sequence>
<organism evidence="1">
    <name type="scientific">Strombidium rassoulzadegani</name>
    <dbReference type="NCBI Taxonomy" id="1082188"/>
    <lineage>
        <taxon>Eukaryota</taxon>
        <taxon>Sar</taxon>
        <taxon>Alveolata</taxon>
        <taxon>Ciliophora</taxon>
        <taxon>Intramacronucleata</taxon>
        <taxon>Spirotrichea</taxon>
        <taxon>Oligotrichia</taxon>
        <taxon>Strombidiidae</taxon>
        <taxon>Strombidium</taxon>
    </lineage>
</organism>
<protein>
    <submittedName>
        <fullName evidence="1">Uncharacterized protein</fullName>
    </submittedName>
</protein>
<accession>A0A7S3CMQ5</accession>
<proteinExistence type="predicted"/>